<comment type="caution">
    <text evidence="5">The sequence shown here is derived from an EMBL/GenBank/DDBJ whole genome shotgun (WGS) entry which is preliminary data.</text>
</comment>
<dbReference type="PANTHER" id="PTHR33175">
    <property type="entry name" value="DNA-BINDING PROTEIN HU"/>
    <property type="match status" value="1"/>
</dbReference>
<sequence length="91" mass="9974">MTKAEIVKQIAGQTGLESKMVAGVVEALLERIRAAQIGGQNVYFRGFGSFVRRERAAKKARDISRNTTVLVPAHTVPAFKPSKAFVECLKK</sequence>
<evidence type="ECO:0000313" key="5">
    <source>
        <dbReference type="EMBL" id="OKY93033.1"/>
    </source>
</evidence>
<dbReference type="STRING" id="28117.BHV66_10355"/>
<dbReference type="EMBL" id="MNQH01000047">
    <property type="protein sequence ID" value="OKY93033.1"/>
    <property type="molecule type" value="Genomic_DNA"/>
</dbReference>
<dbReference type="InterPro" id="IPR000119">
    <property type="entry name" value="Hist_DNA-bd"/>
</dbReference>
<name>A0A1Q6F286_9BACT</name>
<dbReference type="GO" id="GO:0005829">
    <property type="term" value="C:cytosol"/>
    <property type="evidence" value="ECO:0007669"/>
    <property type="project" value="TreeGrafter"/>
</dbReference>
<keyword evidence="2" id="KW-0226">DNA condensation</keyword>
<dbReference type="Proteomes" id="UP000187417">
    <property type="component" value="Unassembled WGS sequence"/>
</dbReference>
<evidence type="ECO:0000256" key="1">
    <source>
        <dbReference type="ARBA" id="ARBA00010529"/>
    </source>
</evidence>
<keyword evidence="3" id="KW-0238">DNA-binding</keyword>
<evidence type="ECO:0000256" key="4">
    <source>
        <dbReference type="RuleBase" id="RU003939"/>
    </source>
</evidence>
<dbReference type="GO" id="GO:0030261">
    <property type="term" value="P:chromosome condensation"/>
    <property type="evidence" value="ECO:0007669"/>
    <property type="project" value="UniProtKB-KW"/>
</dbReference>
<dbReference type="Gene3D" id="4.10.520.10">
    <property type="entry name" value="IHF-like DNA-binding proteins"/>
    <property type="match status" value="1"/>
</dbReference>
<organism evidence="5 6">
    <name type="scientific">Alistipes putredinis</name>
    <dbReference type="NCBI Taxonomy" id="28117"/>
    <lineage>
        <taxon>Bacteria</taxon>
        <taxon>Pseudomonadati</taxon>
        <taxon>Bacteroidota</taxon>
        <taxon>Bacteroidia</taxon>
        <taxon>Bacteroidales</taxon>
        <taxon>Rikenellaceae</taxon>
        <taxon>Alistipes</taxon>
    </lineage>
</organism>
<comment type="similarity">
    <text evidence="1 4">Belongs to the bacterial histone-like protein family.</text>
</comment>
<dbReference type="PANTHER" id="PTHR33175:SF3">
    <property type="entry name" value="DNA-BINDING PROTEIN HU-BETA"/>
    <property type="match status" value="1"/>
</dbReference>
<dbReference type="SMART" id="SM00411">
    <property type="entry name" value="BHL"/>
    <property type="match status" value="1"/>
</dbReference>
<gene>
    <name evidence="5" type="ORF">BHV66_10355</name>
</gene>
<dbReference type="AlphaFoldDB" id="A0A1Q6F286"/>
<dbReference type="CDD" id="cd13836">
    <property type="entry name" value="IHF_B"/>
    <property type="match status" value="1"/>
</dbReference>
<evidence type="ECO:0000313" key="6">
    <source>
        <dbReference type="Proteomes" id="UP000187417"/>
    </source>
</evidence>
<evidence type="ECO:0000256" key="2">
    <source>
        <dbReference type="ARBA" id="ARBA00023067"/>
    </source>
</evidence>
<proteinExistence type="inferred from homology"/>
<dbReference type="InterPro" id="IPR010992">
    <property type="entry name" value="IHF-like_DNA-bd_dom_sf"/>
</dbReference>
<protein>
    <submittedName>
        <fullName evidence="5">Integration host factor subunit beta</fullName>
    </submittedName>
</protein>
<accession>A0A1Q6F286</accession>
<dbReference type="SUPFAM" id="SSF47729">
    <property type="entry name" value="IHF-like DNA-binding proteins"/>
    <property type="match status" value="1"/>
</dbReference>
<evidence type="ECO:0000256" key="3">
    <source>
        <dbReference type="ARBA" id="ARBA00023125"/>
    </source>
</evidence>
<reference evidence="5 6" key="1">
    <citation type="journal article" date="2016" name="Nat. Biotechnol.">
        <title>Measurement of bacterial replication rates in microbial communities.</title>
        <authorList>
            <person name="Brown C.T."/>
            <person name="Olm M.R."/>
            <person name="Thomas B.C."/>
            <person name="Banfield J.F."/>
        </authorList>
    </citation>
    <scope>NUCLEOTIDE SEQUENCE [LARGE SCALE GENOMIC DNA]</scope>
    <source>
        <strain evidence="5">CAG:67_53_122</strain>
    </source>
</reference>
<dbReference type="Pfam" id="PF00216">
    <property type="entry name" value="Bac_DNA_binding"/>
    <property type="match status" value="1"/>
</dbReference>
<dbReference type="GO" id="GO:0030527">
    <property type="term" value="F:structural constituent of chromatin"/>
    <property type="evidence" value="ECO:0007669"/>
    <property type="project" value="InterPro"/>
</dbReference>
<dbReference type="GO" id="GO:0003677">
    <property type="term" value="F:DNA binding"/>
    <property type="evidence" value="ECO:0007669"/>
    <property type="project" value="UniProtKB-KW"/>
</dbReference>